<keyword evidence="3" id="KW-1185">Reference proteome</keyword>
<evidence type="ECO:0000313" key="2">
    <source>
        <dbReference type="EMBL" id="CAG8491530.1"/>
    </source>
</evidence>
<sequence length="120" mass="12995">MGEHELALKISNIIAYLAVLGVNIVLFANCSSGDNDNNDDGSSINPLTNDTNSKSDTFLSPPEYAESIFGLIYLLLGGFVIYQWCPPAKDAVIEGIGWDHVIASVLNVSFVLVWVSAYQL</sequence>
<dbReference type="OrthoDB" id="5586934at2759"/>
<protein>
    <submittedName>
        <fullName evidence="2">3679_t:CDS:1</fullName>
    </submittedName>
</protein>
<dbReference type="EMBL" id="CAJVPI010000159">
    <property type="protein sequence ID" value="CAG8491530.1"/>
    <property type="molecule type" value="Genomic_DNA"/>
</dbReference>
<accession>A0A9N8WQR0</accession>
<proteinExistence type="predicted"/>
<comment type="caution">
    <text evidence="2">The sequence shown here is derived from an EMBL/GenBank/DDBJ whole genome shotgun (WGS) entry which is preliminary data.</text>
</comment>
<feature type="transmembrane region" description="Helical" evidence="1">
    <location>
        <begin position="7"/>
        <end position="28"/>
    </location>
</feature>
<dbReference type="Proteomes" id="UP000789739">
    <property type="component" value="Unassembled WGS sequence"/>
</dbReference>
<keyword evidence="1" id="KW-0472">Membrane</keyword>
<organism evidence="2 3">
    <name type="scientific">Paraglomus brasilianum</name>
    <dbReference type="NCBI Taxonomy" id="144538"/>
    <lineage>
        <taxon>Eukaryota</taxon>
        <taxon>Fungi</taxon>
        <taxon>Fungi incertae sedis</taxon>
        <taxon>Mucoromycota</taxon>
        <taxon>Glomeromycotina</taxon>
        <taxon>Glomeromycetes</taxon>
        <taxon>Paraglomerales</taxon>
        <taxon>Paraglomeraceae</taxon>
        <taxon>Paraglomus</taxon>
    </lineage>
</organism>
<feature type="transmembrane region" description="Helical" evidence="1">
    <location>
        <begin position="67"/>
        <end position="85"/>
    </location>
</feature>
<gene>
    <name evidence="2" type="ORF">PBRASI_LOCUS2133</name>
</gene>
<name>A0A9N8WQR0_9GLOM</name>
<feature type="transmembrane region" description="Helical" evidence="1">
    <location>
        <begin position="97"/>
        <end position="117"/>
    </location>
</feature>
<reference evidence="2" key="1">
    <citation type="submission" date="2021-06" db="EMBL/GenBank/DDBJ databases">
        <authorList>
            <person name="Kallberg Y."/>
            <person name="Tangrot J."/>
            <person name="Rosling A."/>
        </authorList>
    </citation>
    <scope>NUCLEOTIDE SEQUENCE</scope>
    <source>
        <strain evidence="2">BR232B</strain>
    </source>
</reference>
<evidence type="ECO:0000313" key="3">
    <source>
        <dbReference type="Proteomes" id="UP000789739"/>
    </source>
</evidence>
<dbReference type="AlphaFoldDB" id="A0A9N8WQR0"/>
<keyword evidence="1" id="KW-0812">Transmembrane</keyword>
<keyword evidence="1" id="KW-1133">Transmembrane helix</keyword>
<evidence type="ECO:0000256" key="1">
    <source>
        <dbReference type="SAM" id="Phobius"/>
    </source>
</evidence>